<dbReference type="Proteomes" id="UP000424080">
    <property type="component" value="Segment"/>
</dbReference>
<dbReference type="EMBL" id="AP019525">
    <property type="protein sequence ID" value="BBI90826.1"/>
    <property type="molecule type" value="Genomic_DNA"/>
</dbReference>
<proteinExistence type="predicted"/>
<name>A0A5S9HXK5_9CAUD</name>
<reference evidence="1 2" key="1">
    <citation type="journal article" date="2019" name="Arch. Virol.">
        <title>A novel jumbo Tenacibaculum maritimum lytic phage with head-fiber-like appendages.</title>
        <authorList>
            <person name="Kawato Y."/>
            <person name="Istiqomah I."/>
            <person name="Gaafar A.Y."/>
            <person name="Hanaoka M."/>
            <person name="Ishimaru K."/>
            <person name="Yasuike M."/>
            <person name="Nishiki I."/>
            <person name="Nakamura Y."/>
            <person name="Fujiwara A."/>
            <person name="Nakai T."/>
        </authorList>
    </citation>
    <scope>NUCLEOTIDE SEQUENCE [LARGE SCALE GENOMIC DNA]</scope>
    <source>
        <strain evidence="1 2">PTm5</strain>
    </source>
</reference>
<sequence length="252" mass="28825">MKTYILVKNKKSGLLGIFEKTTVDISNNDFEVFGEVTKDNFTIYSAYLDIDSVLGNKIKSQSYLRELCSEIEEQKNIEECHRLFKLTEKYTPLVDAIFKNVNNTDDGNYRIGLNEVDCDSKYGIRFDICVGTENTTPISFIYSVELKNGHVTNHQFYLCDSKYGIRFDICVGTENTTPISFIYSVELKNGHVTKHPFYLCDDYHFEIIDGLLGINTVEPADDNFNNCIKSLIKNKNKIKDLLSSAVKEFFNG</sequence>
<protein>
    <submittedName>
        <fullName evidence="1">Uncharacterized protein</fullName>
    </submittedName>
</protein>
<organism evidence="1 2">
    <name type="scientific">Tenacibaculum phage PTm5</name>
    <dbReference type="NCBI Taxonomy" id="2547426"/>
    <lineage>
        <taxon>Viruses</taxon>
        <taxon>Duplodnaviria</taxon>
        <taxon>Heunggongvirae</taxon>
        <taxon>Uroviricota</taxon>
        <taxon>Caudoviricetes</taxon>
        <taxon>Shirahamavirus</taxon>
        <taxon>Shirahamavirus PTm1</taxon>
    </lineage>
</organism>
<evidence type="ECO:0000313" key="2">
    <source>
        <dbReference type="Proteomes" id="UP000424080"/>
    </source>
</evidence>
<evidence type="ECO:0000313" key="1">
    <source>
        <dbReference type="EMBL" id="BBI90826.1"/>
    </source>
</evidence>
<accession>A0A5S9HXK5</accession>